<accession>A0ACB5TDJ2</accession>
<gene>
    <name evidence="1" type="ORF">Amon02_000782800</name>
</gene>
<sequence>MMKGFKQRFRSKTNSKPEKGKKDKKDKKEDEKSKKSSSSSNSSSSSSSHSKSILNQSLPTKKSGSSEQISLNDDSTANSVQSSASSKSAQVTSGSSSLPFNGNSALSNGQQQAQNQQQLQQQQQPYQQQPPYTADLSTSNPVTSQDQQNPQDLEISKLHAGHHVFDRIPKDDLELKPKTPQRHSSSRFEAAVNANQQFEKLASFDQVDPEYHTELFIQKVKQCKMIFDFFDPSSDIHGC</sequence>
<reference evidence="1" key="1">
    <citation type="submission" date="2023-04" db="EMBL/GenBank/DDBJ databases">
        <title>Ambrosiozyma monospora NBRC 10751.</title>
        <authorList>
            <person name="Ichikawa N."/>
            <person name="Sato H."/>
            <person name="Tonouchi N."/>
        </authorList>
    </citation>
    <scope>NUCLEOTIDE SEQUENCE</scope>
    <source>
        <strain evidence="1">NBRC 10751</strain>
    </source>
</reference>
<organism evidence="1 2">
    <name type="scientific">Ambrosiozyma monospora</name>
    <name type="common">Yeast</name>
    <name type="synonym">Endomycopsis monosporus</name>
    <dbReference type="NCBI Taxonomy" id="43982"/>
    <lineage>
        <taxon>Eukaryota</taxon>
        <taxon>Fungi</taxon>
        <taxon>Dikarya</taxon>
        <taxon>Ascomycota</taxon>
        <taxon>Saccharomycotina</taxon>
        <taxon>Pichiomycetes</taxon>
        <taxon>Pichiales</taxon>
        <taxon>Pichiaceae</taxon>
        <taxon>Ambrosiozyma</taxon>
    </lineage>
</organism>
<protein>
    <submittedName>
        <fullName evidence="1">Unnamed protein product</fullName>
    </submittedName>
</protein>
<dbReference type="EMBL" id="BSXS01006705">
    <property type="protein sequence ID" value="GME85980.1"/>
    <property type="molecule type" value="Genomic_DNA"/>
</dbReference>
<evidence type="ECO:0000313" key="2">
    <source>
        <dbReference type="Proteomes" id="UP001165064"/>
    </source>
</evidence>
<name>A0ACB5TDJ2_AMBMO</name>
<keyword evidence="2" id="KW-1185">Reference proteome</keyword>
<evidence type="ECO:0000313" key="1">
    <source>
        <dbReference type="EMBL" id="GME85980.1"/>
    </source>
</evidence>
<dbReference type="Proteomes" id="UP001165064">
    <property type="component" value="Unassembled WGS sequence"/>
</dbReference>
<proteinExistence type="predicted"/>
<comment type="caution">
    <text evidence="1">The sequence shown here is derived from an EMBL/GenBank/DDBJ whole genome shotgun (WGS) entry which is preliminary data.</text>
</comment>